<reference evidence="3" key="1">
    <citation type="journal article" date="2023" name="Commun. Biol.">
        <title>Genome analysis of Parmales, the sister group of diatoms, reveals the evolutionary specialization of diatoms from phago-mixotrophs to photoautotrophs.</title>
        <authorList>
            <person name="Ban H."/>
            <person name="Sato S."/>
            <person name="Yoshikawa S."/>
            <person name="Yamada K."/>
            <person name="Nakamura Y."/>
            <person name="Ichinomiya M."/>
            <person name="Sato N."/>
            <person name="Blanc-Mathieu R."/>
            <person name="Endo H."/>
            <person name="Kuwata A."/>
            <person name="Ogata H."/>
        </authorList>
    </citation>
    <scope>NUCLEOTIDE SEQUENCE [LARGE SCALE GENOMIC DNA]</scope>
</reference>
<comment type="caution">
    <text evidence="2">The sequence shown here is derived from an EMBL/GenBank/DDBJ whole genome shotgun (WGS) entry which is preliminary data.</text>
</comment>
<dbReference type="Proteomes" id="UP001165065">
    <property type="component" value="Unassembled WGS sequence"/>
</dbReference>
<keyword evidence="1" id="KW-0472">Membrane</keyword>
<dbReference type="PANTHER" id="PTHR43313">
    <property type="entry name" value="SHORT-CHAIN DEHYDROGENASE/REDUCTASE FAMILY 9C"/>
    <property type="match status" value="1"/>
</dbReference>
<dbReference type="PRINTS" id="PR00081">
    <property type="entry name" value="GDHRDH"/>
</dbReference>
<accession>A0A9W7LDV2</accession>
<evidence type="ECO:0000313" key="3">
    <source>
        <dbReference type="Proteomes" id="UP001165065"/>
    </source>
</evidence>
<evidence type="ECO:0000256" key="1">
    <source>
        <dbReference type="SAM" id="Phobius"/>
    </source>
</evidence>
<dbReference type="SUPFAM" id="SSF51735">
    <property type="entry name" value="NAD(P)-binding Rossmann-fold domains"/>
    <property type="match status" value="1"/>
</dbReference>
<dbReference type="GO" id="GO:0016491">
    <property type="term" value="F:oxidoreductase activity"/>
    <property type="evidence" value="ECO:0007669"/>
    <property type="project" value="TreeGrafter"/>
</dbReference>
<keyword evidence="3" id="KW-1185">Reference proteome</keyword>
<dbReference type="PANTHER" id="PTHR43313:SF1">
    <property type="entry name" value="3BETA-HYDROXYSTEROID DEHYDROGENASE DHS-16"/>
    <property type="match status" value="1"/>
</dbReference>
<dbReference type="GO" id="GO:0008202">
    <property type="term" value="P:steroid metabolic process"/>
    <property type="evidence" value="ECO:0007669"/>
    <property type="project" value="TreeGrafter"/>
</dbReference>
<dbReference type="PROSITE" id="PS00061">
    <property type="entry name" value="ADH_SHORT"/>
    <property type="match status" value="1"/>
</dbReference>
<keyword evidence="1" id="KW-0812">Transmembrane</keyword>
<keyword evidence="1" id="KW-1133">Transmembrane helix</keyword>
<dbReference type="Pfam" id="PF00106">
    <property type="entry name" value="adh_short"/>
    <property type="match status" value="1"/>
</dbReference>
<dbReference type="InterPro" id="IPR020904">
    <property type="entry name" value="Sc_DH/Rdtase_CS"/>
</dbReference>
<dbReference type="OrthoDB" id="1274115at2759"/>
<protein>
    <submittedName>
        <fullName evidence="2">Uncharacterized protein</fullName>
    </submittedName>
</protein>
<dbReference type="AlphaFoldDB" id="A0A9W7LDV2"/>
<sequence length="422" mass="45841">MDDTFIPFTPPTFIQHINDFCHNPIIAPFAYAGFWSVFCILSPLGALFLLISLPFFVIKEVILSVNAIIYDKSNPNHLSRDHAELVVVVTGCDTGFGNDLVLKLLKSPPPPCPGSSSSSVTVFAFCYSEAGCERVSLQSLGLDAYGINAVHPVQCDVTSEKSVAGAFAAVAAYISRPKEEGSKCFLHSVVNNAGVGTPGYVDMIPVKKESGKVCSFERDMEVNYFGALRVVKAALPLIKDQATAATSSARYTGTCVVNVTSMAGLVSSPNMGAYTGSKHAMEAVSTCLGYELKPWGCNVTTVNPSFHRTPLVEGIEGFVDVMYRESEVARRDYGKDFCTELKRKSITGSKLAEWRAENVSGCIYDQIYHRRSGQLLVGMDARFAIAVIRHFPASFQRAMVAGWKGAQFYIGVQPNLCKNKLS</sequence>
<dbReference type="EMBL" id="BRYA01000343">
    <property type="protein sequence ID" value="GMI47425.1"/>
    <property type="molecule type" value="Genomic_DNA"/>
</dbReference>
<proteinExistence type="predicted"/>
<dbReference type="InterPro" id="IPR036291">
    <property type="entry name" value="NAD(P)-bd_dom_sf"/>
</dbReference>
<organism evidence="2 3">
    <name type="scientific">Triparma columacea</name>
    <dbReference type="NCBI Taxonomy" id="722753"/>
    <lineage>
        <taxon>Eukaryota</taxon>
        <taxon>Sar</taxon>
        <taxon>Stramenopiles</taxon>
        <taxon>Ochrophyta</taxon>
        <taxon>Bolidophyceae</taxon>
        <taxon>Parmales</taxon>
        <taxon>Triparmaceae</taxon>
        <taxon>Triparma</taxon>
    </lineage>
</organism>
<evidence type="ECO:0000313" key="2">
    <source>
        <dbReference type="EMBL" id="GMI47425.1"/>
    </source>
</evidence>
<dbReference type="InterPro" id="IPR002347">
    <property type="entry name" value="SDR_fam"/>
</dbReference>
<name>A0A9W7LDV2_9STRA</name>
<gene>
    <name evidence="2" type="ORF">TrCOL_g7547</name>
</gene>
<dbReference type="Gene3D" id="3.40.50.720">
    <property type="entry name" value="NAD(P)-binding Rossmann-like Domain"/>
    <property type="match status" value="1"/>
</dbReference>
<feature type="transmembrane region" description="Helical" evidence="1">
    <location>
        <begin position="34"/>
        <end position="58"/>
    </location>
</feature>